<dbReference type="STRING" id="44251.PDUR_19870"/>
<dbReference type="EMBL" id="CP009288">
    <property type="protein sequence ID" value="AIQ13911.1"/>
    <property type="molecule type" value="Genomic_DNA"/>
</dbReference>
<evidence type="ECO:0000313" key="1">
    <source>
        <dbReference type="EMBL" id="AIQ13911.1"/>
    </source>
</evidence>
<name>A0A089HPL8_PAEDU</name>
<dbReference type="AlphaFoldDB" id="A0A089HPL8"/>
<keyword evidence="2" id="KW-1185">Reference proteome</keyword>
<gene>
    <name evidence="1" type="ORF">PDUR_19870</name>
</gene>
<proteinExistence type="predicted"/>
<organism evidence="1 2">
    <name type="scientific">Paenibacillus durus</name>
    <name type="common">Paenibacillus azotofixans</name>
    <dbReference type="NCBI Taxonomy" id="44251"/>
    <lineage>
        <taxon>Bacteria</taxon>
        <taxon>Bacillati</taxon>
        <taxon>Bacillota</taxon>
        <taxon>Bacilli</taxon>
        <taxon>Bacillales</taxon>
        <taxon>Paenibacillaceae</taxon>
        <taxon>Paenibacillus</taxon>
    </lineage>
</organism>
<dbReference type="Proteomes" id="UP000029409">
    <property type="component" value="Chromosome"/>
</dbReference>
<dbReference type="KEGG" id="pdu:PDUR_19870"/>
<reference evidence="1 2" key="1">
    <citation type="submission" date="2014-08" db="EMBL/GenBank/DDBJ databases">
        <title>Comparative genomics of the Paenibacillus odorifer group.</title>
        <authorList>
            <person name="den Bakker H.C."/>
            <person name="Tsai Y.-C."/>
            <person name="Martin N."/>
            <person name="Korlach J."/>
            <person name="Wiedmann M."/>
        </authorList>
    </citation>
    <scope>NUCLEOTIDE SEQUENCE [LARGE SCALE GENOMIC DNA]</scope>
    <source>
        <strain evidence="1 2">DSM 1735</strain>
    </source>
</reference>
<sequence length="71" mass="8123">MTKKTYANHAGGKTIGKFIEANDGVVLCVEDKINRRPCANPRFDLVHPFIFEKFLLLNRPKFHSGLYESTK</sequence>
<protein>
    <submittedName>
        <fullName evidence="1">Uncharacterized protein</fullName>
    </submittedName>
</protein>
<accession>A0A089HPL8</accession>
<evidence type="ECO:0000313" key="2">
    <source>
        <dbReference type="Proteomes" id="UP000029409"/>
    </source>
</evidence>